<proteinExistence type="predicted"/>
<dbReference type="PROSITE" id="PS50943">
    <property type="entry name" value="HTH_CROC1"/>
    <property type="match status" value="1"/>
</dbReference>
<dbReference type="InterPro" id="IPR001387">
    <property type="entry name" value="Cro/C1-type_HTH"/>
</dbReference>
<dbReference type="SUPFAM" id="SSF47413">
    <property type="entry name" value="lambda repressor-like DNA-binding domains"/>
    <property type="match status" value="1"/>
</dbReference>
<sequence>MATTPSQTSPERILALREASKQSQLAVAKAAKVNRMTLGKLERQPCRRVDHFVLRRLAAALGAESVDDLLETA</sequence>
<organism evidence="2 3">
    <name type="scientific">Deinococcus carri</name>
    <dbReference type="NCBI Taxonomy" id="1211323"/>
    <lineage>
        <taxon>Bacteria</taxon>
        <taxon>Thermotogati</taxon>
        <taxon>Deinococcota</taxon>
        <taxon>Deinococci</taxon>
        <taxon>Deinococcales</taxon>
        <taxon>Deinococcaceae</taxon>
        <taxon>Deinococcus</taxon>
    </lineage>
</organism>
<reference evidence="2 3" key="1">
    <citation type="submission" date="2024-02" db="EMBL/GenBank/DDBJ databases">
        <title>Deinococcus carri NBRC 110142.</title>
        <authorList>
            <person name="Ichikawa N."/>
            <person name="Katano-Makiyama Y."/>
            <person name="Hidaka K."/>
        </authorList>
    </citation>
    <scope>NUCLEOTIDE SEQUENCE [LARGE SCALE GENOMIC DNA]</scope>
    <source>
        <strain evidence="2 3">NBRC 110142</strain>
    </source>
</reference>
<dbReference type="Proteomes" id="UP001401887">
    <property type="component" value="Unassembled WGS sequence"/>
</dbReference>
<accession>A0ABP9WCT2</accession>
<dbReference type="CDD" id="cd00093">
    <property type="entry name" value="HTH_XRE"/>
    <property type="match status" value="1"/>
</dbReference>
<dbReference type="EMBL" id="BAABRP010000012">
    <property type="protein sequence ID" value="GAA5514042.1"/>
    <property type="molecule type" value="Genomic_DNA"/>
</dbReference>
<keyword evidence="3" id="KW-1185">Reference proteome</keyword>
<feature type="domain" description="HTH cro/C1-type" evidence="1">
    <location>
        <begin position="13"/>
        <end position="69"/>
    </location>
</feature>
<comment type="caution">
    <text evidence="2">The sequence shown here is derived from an EMBL/GenBank/DDBJ whole genome shotgun (WGS) entry which is preliminary data.</text>
</comment>
<dbReference type="Gene3D" id="1.10.260.40">
    <property type="entry name" value="lambda repressor-like DNA-binding domains"/>
    <property type="match status" value="1"/>
</dbReference>
<dbReference type="RefSeq" id="WP_345466257.1">
    <property type="nucleotide sequence ID" value="NZ_BAABRP010000012.1"/>
</dbReference>
<name>A0ABP9WCT2_9DEIO</name>
<protein>
    <recommendedName>
        <fullName evidence="1">HTH cro/C1-type domain-containing protein</fullName>
    </recommendedName>
</protein>
<gene>
    <name evidence="2" type="ORF">Dcar01_02791</name>
</gene>
<evidence type="ECO:0000313" key="2">
    <source>
        <dbReference type="EMBL" id="GAA5514042.1"/>
    </source>
</evidence>
<dbReference type="InterPro" id="IPR010982">
    <property type="entry name" value="Lambda_DNA-bd_dom_sf"/>
</dbReference>
<evidence type="ECO:0000313" key="3">
    <source>
        <dbReference type="Proteomes" id="UP001401887"/>
    </source>
</evidence>
<evidence type="ECO:0000259" key="1">
    <source>
        <dbReference type="PROSITE" id="PS50943"/>
    </source>
</evidence>